<comment type="catalytic activity">
    <reaction evidence="2">
        <text>a 3'-end 2',3'-cyclophospho-ribonucleotide-RNA + H2O = a 3'-end 2'-phospho-ribonucleotide-RNA + H(+)</text>
        <dbReference type="Rhea" id="RHEA:11828"/>
        <dbReference type="Rhea" id="RHEA-COMP:10464"/>
        <dbReference type="Rhea" id="RHEA-COMP:17353"/>
        <dbReference type="ChEBI" id="CHEBI:15377"/>
        <dbReference type="ChEBI" id="CHEBI:15378"/>
        <dbReference type="ChEBI" id="CHEBI:83064"/>
        <dbReference type="ChEBI" id="CHEBI:173113"/>
        <dbReference type="EC" id="3.1.4.58"/>
    </reaction>
</comment>
<protein>
    <recommendedName>
        <fullName evidence="2">RNA 2',3'-cyclic phosphodiesterase</fullName>
        <shortName evidence="2">RNA 2',3'-CPDase</shortName>
        <ecNumber evidence="2">3.1.4.58</ecNumber>
    </recommendedName>
</protein>
<sequence length="193" mass="20845">MARLFIAVDTPPEIAARLVKSVPTASGIRAAPTGQVHLTLRFLGECDAEQAEHIRGALDTVRAADFTLNVAGVGRFRGRQGNVLWAGMAPTPELDALYVAVTAALQSAGIAPEPRQFRPHLTLARCRPTAPEVLQREWLANHRDMAVPPWHARRFVLYESRLDRQGATHAAIGSWPLVAPDDPPATASVPISA</sequence>
<feature type="active site" description="Proton donor" evidence="2">
    <location>
        <position position="37"/>
    </location>
</feature>
<feature type="active site" description="Proton acceptor" evidence="2">
    <location>
        <position position="120"/>
    </location>
</feature>
<dbReference type="RefSeq" id="WP_211956310.1">
    <property type="nucleotide sequence ID" value="NZ_CAJPVI010000039.1"/>
</dbReference>
<dbReference type="Gene3D" id="3.90.1140.10">
    <property type="entry name" value="Cyclic phosphodiesterase"/>
    <property type="match status" value="1"/>
</dbReference>
<evidence type="ECO:0000313" key="3">
    <source>
        <dbReference type="EMBL" id="CAG2157009.1"/>
    </source>
</evidence>
<keyword evidence="4" id="KW-1185">Reference proteome</keyword>
<evidence type="ECO:0000313" key="4">
    <source>
        <dbReference type="Proteomes" id="UP000672657"/>
    </source>
</evidence>
<dbReference type="EMBL" id="CAJPVI010000039">
    <property type="protein sequence ID" value="CAG2157009.1"/>
    <property type="molecule type" value="Genomic_DNA"/>
</dbReference>
<feature type="short sequence motif" description="HXTX 1" evidence="2">
    <location>
        <begin position="37"/>
        <end position="40"/>
    </location>
</feature>
<organism evidence="3 4">
    <name type="scientific">Cupriavidus numazuensis</name>
    <dbReference type="NCBI Taxonomy" id="221992"/>
    <lineage>
        <taxon>Bacteria</taxon>
        <taxon>Pseudomonadati</taxon>
        <taxon>Pseudomonadota</taxon>
        <taxon>Betaproteobacteria</taxon>
        <taxon>Burkholderiales</taxon>
        <taxon>Burkholderiaceae</taxon>
        <taxon>Cupriavidus</taxon>
    </lineage>
</organism>
<comment type="function">
    <text evidence="2">Hydrolyzes RNA 2',3'-cyclic phosphodiester to an RNA 2'-phosphomonoester.</text>
</comment>
<name>A0ABM8TPC7_9BURK</name>
<dbReference type="HAMAP" id="MF_01940">
    <property type="entry name" value="RNA_CPDase"/>
    <property type="match status" value="1"/>
</dbReference>
<dbReference type="EC" id="3.1.4.58" evidence="2"/>
<keyword evidence="1 2" id="KW-0378">Hydrolase</keyword>
<dbReference type="Proteomes" id="UP000672657">
    <property type="component" value="Unassembled WGS sequence"/>
</dbReference>
<dbReference type="PANTHER" id="PTHR35561:SF1">
    <property type="entry name" value="RNA 2',3'-CYCLIC PHOSPHODIESTERASE"/>
    <property type="match status" value="1"/>
</dbReference>
<dbReference type="Pfam" id="PF13563">
    <property type="entry name" value="2_5_RNA_ligase2"/>
    <property type="match status" value="1"/>
</dbReference>
<evidence type="ECO:0000256" key="1">
    <source>
        <dbReference type="ARBA" id="ARBA00022801"/>
    </source>
</evidence>
<comment type="similarity">
    <text evidence="2">Belongs to the 2H phosphoesterase superfamily. ThpR family.</text>
</comment>
<feature type="short sequence motif" description="HXTX 2" evidence="2">
    <location>
        <begin position="120"/>
        <end position="123"/>
    </location>
</feature>
<dbReference type="PANTHER" id="PTHR35561">
    <property type="entry name" value="RNA 2',3'-CYCLIC PHOSPHODIESTERASE"/>
    <property type="match status" value="1"/>
</dbReference>
<gene>
    <name evidence="3" type="primary">thpR</name>
    <name evidence="3" type="ORF">LMG26411_05430</name>
</gene>
<proteinExistence type="inferred from homology"/>
<accession>A0ABM8TPC7</accession>
<reference evidence="3 4" key="1">
    <citation type="submission" date="2021-03" db="EMBL/GenBank/DDBJ databases">
        <authorList>
            <person name="Peeters C."/>
        </authorList>
    </citation>
    <scope>NUCLEOTIDE SEQUENCE [LARGE SCALE GENOMIC DNA]</scope>
    <source>
        <strain evidence="3 4">LMG 26411</strain>
    </source>
</reference>
<dbReference type="NCBIfam" id="TIGR02258">
    <property type="entry name" value="2_5_ligase"/>
    <property type="match status" value="1"/>
</dbReference>
<comment type="caution">
    <text evidence="3">The sequence shown here is derived from an EMBL/GenBank/DDBJ whole genome shotgun (WGS) entry which is preliminary data.</text>
</comment>
<evidence type="ECO:0000256" key="2">
    <source>
        <dbReference type="HAMAP-Rule" id="MF_01940"/>
    </source>
</evidence>
<dbReference type="InterPro" id="IPR004175">
    <property type="entry name" value="RNA_CPDase"/>
</dbReference>
<dbReference type="GO" id="GO:0008664">
    <property type="term" value="F:RNA 2',3'-cyclic 3'-phosphodiesterase activity"/>
    <property type="evidence" value="ECO:0007669"/>
    <property type="project" value="UniProtKB-EC"/>
</dbReference>
<dbReference type="SUPFAM" id="SSF55144">
    <property type="entry name" value="LigT-like"/>
    <property type="match status" value="1"/>
</dbReference>
<dbReference type="InterPro" id="IPR009097">
    <property type="entry name" value="Cyclic_Pdiesterase"/>
</dbReference>